<sequence>MAGVGVAMNFGGASLAGGHAVFGGQLAPMCNYTSPLAKKFVYKESSDVVRPLRRWVFRTKVKTSAEIRFLEIQKRFMADKLSGKYGVYSMTLTNNMEYDHMGWIIPKDEYDVKKFTAYMTSKKNSQDYAKQLNEVWCRILFIAEANNLAGRVENVTQQYAKPATDEEFMAWFWYLTIVCTVFATIFTSAYWWYKYGQQPQYVELV</sequence>
<gene>
    <name evidence="2" type="ORF">NDES1114_LOCUS30042</name>
</gene>
<keyword evidence="1" id="KW-1133">Transmembrane helix</keyword>
<reference evidence="2" key="1">
    <citation type="submission" date="2021-01" db="EMBL/GenBank/DDBJ databases">
        <authorList>
            <person name="Corre E."/>
            <person name="Pelletier E."/>
            <person name="Niang G."/>
            <person name="Scheremetjew M."/>
            <person name="Finn R."/>
            <person name="Kale V."/>
            <person name="Holt S."/>
            <person name="Cochrane G."/>
            <person name="Meng A."/>
            <person name="Brown T."/>
            <person name="Cohen L."/>
        </authorList>
    </citation>
    <scope>NUCLEOTIDE SEQUENCE</scope>
    <source>
        <strain evidence="2">CCAP 1951/1</strain>
    </source>
</reference>
<proteinExistence type="predicted"/>
<accession>A0A7S1QR02</accession>
<evidence type="ECO:0000313" key="2">
    <source>
        <dbReference type="EMBL" id="CAD9145598.1"/>
    </source>
</evidence>
<evidence type="ECO:0000256" key="1">
    <source>
        <dbReference type="SAM" id="Phobius"/>
    </source>
</evidence>
<dbReference type="AlphaFoldDB" id="A0A7S1QR02"/>
<protein>
    <submittedName>
        <fullName evidence="2">Uncharacterized protein</fullName>
    </submittedName>
</protein>
<keyword evidence="1" id="KW-0812">Transmembrane</keyword>
<dbReference type="EMBL" id="HBGF01044837">
    <property type="protein sequence ID" value="CAD9145598.1"/>
    <property type="molecule type" value="Transcribed_RNA"/>
</dbReference>
<feature type="transmembrane region" description="Helical" evidence="1">
    <location>
        <begin position="171"/>
        <end position="193"/>
    </location>
</feature>
<organism evidence="2">
    <name type="scientific">Neobodo designis</name>
    <name type="common">Flagellated protozoan</name>
    <name type="synonym">Bodo designis</name>
    <dbReference type="NCBI Taxonomy" id="312471"/>
    <lineage>
        <taxon>Eukaryota</taxon>
        <taxon>Discoba</taxon>
        <taxon>Euglenozoa</taxon>
        <taxon>Kinetoplastea</taxon>
        <taxon>Metakinetoplastina</taxon>
        <taxon>Neobodonida</taxon>
        <taxon>Neobodo</taxon>
    </lineage>
</organism>
<keyword evidence="1" id="KW-0472">Membrane</keyword>
<name>A0A7S1QR02_NEODS</name>